<feature type="compositionally biased region" description="Gly residues" evidence="6">
    <location>
        <begin position="31"/>
        <end position="44"/>
    </location>
</feature>
<dbReference type="InterPro" id="IPR044822">
    <property type="entry name" value="Myb_DNA-bind_4"/>
</dbReference>
<dbReference type="PROSITE" id="PS50090">
    <property type="entry name" value="MYB_LIKE"/>
    <property type="match status" value="1"/>
</dbReference>
<dbReference type="Proteomes" id="UP000823775">
    <property type="component" value="Unassembled WGS sequence"/>
</dbReference>
<evidence type="ECO:0000256" key="6">
    <source>
        <dbReference type="SAM" id="MobiDB-lite"/>
    </source>
</evidence>
<evidence type="ECO:0000256" key="3">
    <source>
        <dbReference type="ARBA" id="ARBA00023125"/>
    </source>
</evidence>
<evidence type="ECO:0000313" key="9">
    <source>
        <dbReference type="Proteomes" id="UP000823775"/>
    </source>
</evidence>
<dbReference type="Gene3D" id="1.10.10.60">
    <property type="entry name" value="Homeodomain-like"/>
    <property type="match status" value="1"/>
</dbReference>
<dbReference type="Pfam" id="PF13837">
    <property type="entry name" value="Myb_DNA-bind_4"/>
    <property type="match status" value="1"/>
</dbReference>
<evidence type="ECO:0000313" key="8">
    <source>
        <dbReference type="EMBL" id="MCD7446353.1"/>
    </source>
</evidence>
<proteinExistence type="predicted"/>
<organism evidence="8 9">
    <name type="scientific">Datura stramonium</name>
    <name type="common">Jimsonweed</name>
    <name type="synonym">Common thornapple</name>
    <dbReference type="NCBI Taxonomy" id="4076"/>
    <lineage>
        <taxon>Eukaryota</taxon>
        <taxon>Viridiplantae</taxon>
        <taxon>Streptophyta</taxon>
        <taxon>Embryophyta</taxon>
        <taxon>Tracheophyta</taxon>
        <taxon>Spermatophyta</taxon>
        <taxon>Magnoliopsida</taxon>
        <taxon>eudicotyledons</taxon>
        <taxon>Gunneridae</taxon>
        <taxon>Pentapetalae</taxon>
        <taxon>asterids</taxon>
        <taxon>lamiids</taxon>
        <taxon>Solanales</taxon>
        <taxon>Solanaceae</taxon>
        <taxon>Solanoideae</taxon>
        <taxon>Datureae</taxon>
        <taxon>Datura</taxon>
    </lineage>
</organism>
<sequence length="175" mass="19450">MFGGDNGNVGPFTQRLMFPQHPLHLLPGGSISAGGGGSSGSGFGGDDEFPKRDERVPPWSNQETRDFIAIRGELEKEFSSVKRSNLKNLWEIVAAKMTDRGYRRSAEQCKSKWKNLVNRYKVLLSQSLINLGSYVKVIFVSGSLFGWLPFAGFKIEIGKPVFVENVMSGFAIFPW</sequence>
<comment type="caution">
    <text evidence="8">The sequence shown here is derived from an EMBL/GenBank/DDBJ whole genome shotgun (WGS) entry which is preliminary data.</text>
</comment>
<feature type="region of interest" description="Disordered" evidence="6">
    <location>
        <begin position="27"/>
        <end position="59"/>
    </location>
</feature>
<evidence type="ECO:0000256" key="4">
    <source>
        <dbReference type="ARBA" id="ARBA00023163"/>
    </source>
</evidence>
<gene>
    <name evidence="8" type="ORF">HAX54_005960</name>
</gene>
<dbReference type="EMBL" id="JACEIK010000013">
    <property type="protein sequence ID" value="MCD7446353.1"/>
    <property type="molecule type" value="Genomic_DNA"/>
</dbReference>
<keyword evidence="3" id="KW-0238">DNA-binding</keyword>
<keyword evidence="2" id="KW-0805">Transcription regulation</keyword>
<name>A0ABS8RI78_DATST</name>
<evidence type="ECO:0000256" key="2">
    <source>
        <dbReference type="ARBA" id="ARBA00023015"/>
    </source>
</evidence>
<dbReference type="InterPro" id="IPR001005">
    <property type="entry name" value="SANT/Myb"/>
</dbReference>
<keyword evidence="4" id="KW-0804">Transcription</keyword>
<evidence type="ECO:0000256" key="5">
    <source>
        <dbReference type="ARBA" id="ARBA00023242"/>
    </source>
</evidence>
<reference evidence="8 9" key="1">
    <citation type="journal article" date="2021" name="BMC Genomics">
        <title>Datura genome reveals duplications of psychoactive alkaloid biosynthetic genes and high mutation rate following tissue culture.</title>
        <authorList>
            <person name="Rajewski A."/>
            <person name="Carter-House D."/>
            <person name="Stajich J."/>
            <person name="Litt A."/>
        </authorList>
    </citation>
    <scope>NUCLEOTIDE SEQUENCE [LARGE SCALE GENOMIC DNA]</scope>
    <source>
        <strain evidence="8">AR-01</strain>
    </source>
</reference>
<evidence type="ECO:0000259" key="7">
    <source>
        <dbReference type="PROSITE" id="PS50090"/>
    </source>
</evidence>
<dbReference type="SMART" id="SM00717">
    <property type="entry name" value="SANT"/>
    <property type="match status" value="1"/>
</dbReference>
<feature type="domain" description="Myb-like" evidence="7">
    <location>
        <begin position="51"/>
        <end position="117"/>
    </location>
</feature>
<dbReference type="PANTHER" id="PTHR21654:SF84">
    <property type="entry name" value="SI:DKEY-66I24.7"/>
    <property type="match status" value="1"/>
</dbReference>
<dbReference type="CDD" id="cd12203">
    <property type="entry name" value="GT1"/>
    <property type="match status" value="1"/>
</dbReference>
<keyword evidence="9" id="KW-1185">Reference proteome</keyword>
<accession>A0ABS8RI78</accession>
<protein>
    <recommendedName>
        <fullName evidence="7">Myb-like domain-containing protein</fullName>
    </recommendedName>
</protein>
<dbReference type="PANTHER" id="PTHR21654">
    <property type="entry name" value="FI21293P1"/>
    <property type="match status" value="1"/>
</dbReference>
<evidence type="ECO:0000256" key="1">
    <source>
        <dbReference type="ARBA" id="ARBA00004123"/>
    </source>
</evidence>
<comment type="subcellular location">
    <subcellularLocation>
        <location evidence="1">Nucleus</location>
    </subcellularLocation>
</comment>
<keyword evidence="5" id="KW-0539">Nucleus</keyword>